<evidence type="ECO:0000259" key="3">
    <source>
        <dbReference type="PROSITE" id="PS50110"/>
    </source>
</evidence>
<feature type="domain" description="Response regulatory" evidence="3">
    <location>
        <begin position="12"/>
        <end position="130"/>
    </location>
</feature>
<keyword evidence="1 2" id="KW-0597">Phosphoprotein</keyword>
<dbReference type="InterPro" id="IPR001789">
    <property type="entry name" value="Sig_transdc_resp-reg_receiver"/>
</dbReference>
<protein>
    <submittedName>
        <fullName evidence="4">Response regulator</fullName>
    </submittedName>
</protein>
<feature type="modified residue" description="4-aspartylphosphate" evidence="2">
    <location>
        <position position="61"/>
    </location>
</feature>
<dbReference type="SUPFAM" id="SSF52172">
    <property type="entry name" value="CheY-like"/>
    <property type="match status" value="1"/>
</dbReference>
<reference evidence="4" key="1">
    <citation type="submission" date="2020-09" db="EMBL/GenBank/DDBJ databases">
        <title>Iningainema tapete sp. nov. (Scytonemataceae, Cyanobacteria) from greenhouses in central Florida (USA) produces two types of nodularin with biosynthetic potential for microcystin-LR and anabaenopeptins.</title>
        <authorList>
            <person name="Berthold D.E."/>
            <person name="Lefler F.W."/>
            <person name="Huang I.-S."/>
            <person name="Abdulla H."/>
            <person name="Zimba P.V."/>
            <person name="Laughinghouse H.D. IV."/>
        </authorList>
    </citation>
    <scope>NUCLEOTIDE SEQUENCE</scope>
    <source>
        <strain evidence="4">BLCCT55</strain>
    </source>
</reference>
<accession>A0A8J6XLC5</accession>
<dbReference type="InterPro" id="IPR011006">
    <property type="entry name" value="CheY-like_superfamily"/>
</dbReference>
<dbReference type="Pfam" id="PF00072">
    <property type="entry name" value="Response_reg"/>
    <property type="match status" value="1"/>
</dbReference>
<dbReference type="GO" id="GO:0000160">
    <property type="term" value="P:phosphorelay signal transduction system"/>
    <property type="evidence" value="ECO:0007669"/>
    <property type="project" value="InterPro"/>
</dbReference>
<evidence type="ECO:0000313" key="5">
    <source>
        <dbReference type="Proteomes" id="UP000629098"/>
    </source>
</evidence>
<dbReference type="PROSITE" id="PS50110">
    <property type="entry name" value="RESPONSE_REGULATORY"/>
    <property type="match status" value="1"/>
</dbReference>
<dbReference type="Gene3D" id="3.40.50.2300">
    <property type="match status" value="1"/>
</dbReference>
<dbReference type="Proteomes" id="UP000629098">
    <property type="component" value="Unassembled WGS sequence"/>
</dbReference>
<dbReference type="PANTHER" id="PTHR44591">
    <property type="entry name" value="STRESS RESPONSE REGULATOR PROTEIN 1"/>
    <property type="match status" value="1"/>
</dbReference>
<dbReference type="PANTHER" id="PTHR44591:SF3">
    <property type="entry name" value="RESPONSE REGULATORY DOMAIN-CONTAINING PROTEIN"/>
    <property type="match status" value="1"/>
</dbReference>
<comment type="caution">
    <text evidence="4">The sequence shown here is derived from an EMBL/GenBank/DDBJ whole genome shotgun (WGS) entry which is preliminary data.</text>
</comment>
<dbReference type="AlphaFoldDB" id="A0A8J6XLC5"/>
<keyword evidence="5" id="KW-1185">Reference proteome</keyword>
<dbReference type="EMBL" id="JACXAE010000126">
    <property type="protein sequence ID" value="MBD2778449.1"/>
    <property type="molecule type" value="Genomic_DNA"/>
</dbReference>
<evidence type="ECO:0000256" key="2">
    <source>
        <dbReference type="PROSITE-ProRule" id="PRU00169"/>
    </source>
</evidence>
<name>A0A8J6XLC5_9CYAN</name>
<evidence type="ECO:0000256" key="1">
    <source>
        <dbReference type="ARBA" id="ARBA00022553"/>
    </source>
</evidence>
<sequence>MCDQSLRLNGLRLLVIDDDADANEILTFLFSEEGAKIVAAATASEALEVLSHFQPDILISDIRLPDYDGYLLLFKIRNLIALQGKQIPAIALTAFSGQEYRKRSMLAGFDIHLSKPIDLDELVSVVESLVCTQQSSHAYKQT</sequence>
<dbReference type="InterPro" id="IPR050595">
    <property type="entry name" value="Bact_response_regulator"/>
</dbReference>
<evidence type="ECO:0000313" key="4">
    <source>
        <dbReference type="EMBL" id="MBD2778449.1"/>
    </source>
</evidence>
<gene>
    <name evidence="4" type="ORF">ICL16_42010</name>
</gene>
<organism evidence="4 5">
    <name type="scientific">Iningainema tapete BLCC-T55</name>
    <dbReference type="NCBI Taxonomy" id="2748662"/>
    <lineage>
        <taxon>Bacteria</taxon>
        <taxon>Bacillati</taxon>
        <taxon>Cyanobacteriota</taxon>
        <taxon>Cyanophyceae</taxon>
        <taxon>Nostocales</taxon>
        <taxon>Scytonemataceae</taxon>
        <taxon>Iningainema tapete</taxon>
    </lineage>
</organism>
<dbReference type="SMART" id="SM00448">
    <property type="entry name" value="REC"/>
    <property type="match status" value="1"/>
</dbReference>
<dbReference type="RefSeq" id="WP_190838122.1">
    <property type="nucleotide sequence ID" value="NZ_CAWPPI010000126.1"/>
</dbReference>
<proteinExistence type="predicted"/>